<feature type="domain" description="HD" evidence="3">
    <location>
        <begin position="1"/>
        <end position="100"/>
    </location>
</feature>
<evidence type="ECO:0000256" key="2">
    <source>
        <dbReference type="ARBA" id="ARBA00022801"/>
    </source>
</evidence>
<evidence type="ECO:0000259" key="3">
    <source>
        <dbReference type="Pfam" id="PF13023"/>
    </source>
</evidence>
<dbReference type="Proteomes" id="UP000031668">
    <property type="component" value="Unassembled WGS sequence"/>
</dbReference>
<keyword evidence="2" id="KW-0378">Hydrolase</keyword>
<gene>
    <name evidence="4" type="ORF">RF11_15284</name>
</gene>
<dbReference type="InterPro" id="IPR039356">
    <property type="entry name" value="YfbR/HDDC2"/>
</dbReference>
<reference evidence="4 5" key="1">
    <citation type="journal article" date="2014" name="Genome Biol. Evol.">
        <title>The genome of the myxosporean Thelohanellus kitauei shows adaptations to nutrient acquisition within its fish host.</title>
        <authorList>
            <person name="Yang Y."/>
            <person name="Xiong J."/>
            <person name="Zhou Z."/>
            <person name="Huo F."/>
            <person name="Miao W."/>
            <person name="Ran C."/>
            <person name="Liu Y."/>
            <person name="Zhang J."/>
            <person name="Feng J."/>
            <person name="Wang M."/>
            <person name="Wang M."/>
            <person name="Wang L."/>
            <person name="Yao B."/>
        </authorList>
    </citation>
    <scope>NUCLEOTIDE SEQUENCE [LARGE SCALE GENOMIC DNA]</scope>
    <source>
        <strain evidence="4">Wuqing</strain>
    </source>
</reference>
<keyword evidence="5" id="KW-1185">Reference proteome</keyword>
<evidence type="ECO:0000313" key="4">
    <source>
        <dbReference type="EMBL" id="KII74349.1"/>
    </source>
</evidence>
<dbReference type="Pfam" id="PF13023">
    <property type="entry name" value="HD_3"/>
    <property type="match status" value="1"/>
</dbReference>
<dbReference type="OMA" id="GTKGWIF"/>
<keyword evidence="1" id="KW-0479">Metal-binding</keyword>
<dbReference type="SUPFAM" id="SSF109604">
    <property type="entry name" value="HD-domain/PDEase-like"/>
    <property type="match status" value="1"/>
</dbReference>
<evidence type="ECO:0000256" key="1">
    <source>
        <dbReference type="ARBA" id="ARBA00022723"/>
    </source>
</evidence>
<accession>A0A0C2J950</accession>
<proteinExistence type="predicted"/>
<dbReference type="OrthoDB" id="10254258at2759"/>
<organism evidence="4 5">
    <name type="scientific">Thelohanellus kitauei</name>
    <name type="common">Myxosporean</name>
    <dbReference type="NCBI Taxonomy" id="669202"/>
    <lineage>
        <taxon>Eukaryota</taxon>
        <taxon>Metazoa</taxon>
        <taxon>Cnidaria</taxon>
        <taxon>Myxozoa</taxon>
        <taxon>Myxosporea</taxon>
        <taxon>Bivalvulida</taxon>
        <taxon>Platysporina</taxon>
        <taxon>Myxobolidae</taxon>
        <taxon>Thelohanellus</taxon>
    </lineage>
</organism>
<dbReference type="EMBL" id="JWZT01000441">
    <property type="protein sequence ID" value="KII74349.1"/>
    <property type="molecule type" value="Genomic_DNA"/>
</dbReference>
<dbReference type="PANTHER" id="PTHR11845:SF13">
    <property type="entry name" value="5'-DEOXYNUCLEOTIDASE HDDC2"/>
    <property type="match status" value="1"/>
</dbReference>
<comment type="caution">
    <text evidence="4">The sequence shown here is derived from an EMBL/GenBank/DDBJ whole genome shotgun (WGS) entry which is preliminary data.</text>
</comment>
<dbReference type="InterPro" id="IPR006674">
    <property type="entry name" value="HD_domain"/>
</dbReference>
<name>A0A0C2J950_THEKT</name>
<evidence type="ECO:0000313" key="5">
    <source>
        <dbReference type="Proteomes" id="UP000031668"/>
    </source>
</evidence>
<dbReference type="GO" id="GO:0046872">
    <property type="term" value="F:metal ion binding"/>
    <property type="evidence" value="ECO:0007669"/>
    <property type="project" value="UniProtKB-KW"/>
</dbReference>
<dbReference type="GO" id="GO:0005737">
    <property type="term" value="C:cytoplasm"/>
    <property type="evidence" value="ECO:0007669"/>
    <property type="project" value="TreeGrafter"/>
</dbReference>
<protein>
    <submittedName>
        <fullName evidence="4">HD domain-containing protein 2</fullName>
    </submittedName>
</protein>
<sequence length="134" mass="15835">MALVHDMAESIVGDLTPQDRISKEEKYTLENNAFQEILTTLGPNSQVRDKIHSLWKEYEEGSTKEAQIVKDIDKFEMIFQAYEYEVDQNRPKQLQEFFDGTKGWIFSRIDIFLTSEFKELAQRLVEIRERNDPI</sequence>
<dbReference type="AlphaFoldDB" id="A0A0C2J950"/>
<dbReference type="GO" id="GO:0002953">
    <property type="term" value="F:5'-deoxynucleotidase activity"/>
    <property type="evidence" value="ECO:0007669"/>
    <property type="project" value="InterPro"/>
</dbReference>
<dbReference type="PANTHER" id="PTHR11845">
    <property type="entry name" value="5'-DEOXYNUCLEOTIDASE HDDC2"/>
    <property type="match status" value="1"/>
</dbReference>
<dbReference type="Gene3D" id="1.10.3210.10">
    <property type="entry name" value="Hypothetical protein af1432"/>
    <property type="match status" value="1"/>
</dbReference>